<feature type="transmembrane region" description="Helical" evidence="1">
    <location>
        <begin position="51"/>
        <end position="69"/>
    </location>
</feature>
<proteinExistence type="predicted"/>
<sequence>MCIEPFYGVSVSVCAYNVFLMLFFLLSLFFFRAPRALSASSTFPFSSSSFFFLPRLFSLCLLLLLSHLLTLRSPIAAWRVALCPRPRGILHLGPTGQHFHSRAPPRSKRIPRASAVVQTFSPPALILRRLFTPNMPRAPACFVQ</sequence>
<evidence type="ECO:0000313" key="2">
    <source>
        <dbReference type="EMBL" id="CAG6566058.1"/>
    </source>
</evidence>
<protein>
    <submittedName>
        <fullName evidence="2">(northern house mosquito) hypothetical protein</fullName>
    </submittedName>
</protein>
<dbReference type="EMBL" id="HBUE01169987">
    <property type="protein sequence ID" value="CAG6514569.1"/>
    <property type="molecule type" value="Transcribed_RNA"/>
</dbReference>
<keyword evidence="1" id="KW-0812">Transmembrane</keyword>
<accession>A0A8D8J8F7</accession>
<reference evidence="2" key="1">
    <citation type="submission" date="2021-05" db="EMBL/GenBank/DDBJ databases">
        <authorList>
            <person name="Alioto T."/>
            <person name="Alioto T."/>
            <person name="Gomez Garrido J."/>
        </authorList>
    </citation>
    <scope>NUCLEOTIDE SEQUENCE</scope>
</reference>
<name>A0A8D8J8F7_CULPI</name>
<dbReference type="AlphaFoldDB" id="A0A8D8J8F7"/>
<keyword evidence="1" id="KW-0472">Membrane</keyword>
<dbReference type="EMBL" id="HBUE01275381">
    <property type="protein sequence ID" value="CAG6566058.1"/>
    <property type="molecule type" value="Transcribed_RNA"/>
</dbReference>
<evidence type="ECO:0000256" key="1">
    <source>
        <dbReference type="SAM" id="Phobius"/>
    </source>
</evidence>
<keyword evidence="1" id="KW-1133">Transmembrane helix</keyword>
<organism evidence="2">
    <name type="scientific">Culex pipiens</name>
    <name type="common">House mosquito</name>
    <dbReference type="NCBI Taxonomy" id="7175"/>
    <lineage>
        <taxon>Eukaryota</taxon>
        <taxon>Metazoa</taxon>
        <taxon>Ecdysozoa</taxon>
        <taxon>Arthropoda</taxon>
        <taxon>Hexapoda</taxon>
        <taxon>Insecta</taxon>
        <taxon>Pterygota</taxon>
        <taxon>Neoptera</taxon>
        <taxon>Endopterygota</taxon>
        <taxon>Diptera</taxon>
        <taxon>Nematocera</taxon>
        <taxon>Culicoidea</taxon>
        <taxon>Culicidae</taxon>
        <taxon>Culicinae</taxon>
        <taxon>Culicini</taxon>
        <taxon>Culex</taxon>
        <taxon>Culex</taxon>
    </lineage>
</organism>
<feature type="transmembrane region" description="Helical" evidence="1">
    <location>
        <begin position="7"/>
        <end position="31"/>
    </location>
</feature>